<evidence type="ECO:0000313" key="5">
    <source>
        <dbReference type="EMBL" id="MBA0624011.1"/>
    </source>
</evidence>
<dbReference type="CDD" id="cd08556">
    <property type="entry name" value="GDPD"/>
    <property type="match status" value="1"/>
</dbReference>
<evidence type="ECO:0000256" key="2">
    <source>
        <dbReference type="ARBA" id="ARBA00022798"/>
    </source>
</evidence>
<accession>A0A7J8SD57</accession>
<dbReference type="EMBL" id="JABFAC010000009">
    <property type="protein sequence ID" value="MBA0624011.1"/>
    <property type="molecule type" value="Genomic_DNA"/>
</dbReference>
<dbReference type="PANTHER" id="PTHR47449:SF2">
    <property type="entry name" value="GLYCEROPHOSPHODIESTER PHOSPHODIESTERASE GDPD4"/>
    <property type="match status" value="1"/>
</dbReference>
<dbReference type="EC" id="3.1.4.46" evidence="1"/>
<dbReference type="InterPro" id="IPR044236">
    <property type="entry name" value="GDPD4"/>
</dbReference>
<evidence type="ECO:0000256" key="3">
    <source>
        <dbReference type="ARBA" id="ARBA00047512"/>
    </source>
</evidence>
<dbReference type="InterPro" id="IPR030395">
    <property type="entry name" value="GP_PDE_dom"/>
</dbReference>
<dbReference type="SUPFAM" id="SSF51695">
    <property type="entry name" value="PLC-like phosphodiesterases"/>
    <property type="match status" value="1"/>
</dbReference>
<dbReference type="GO" id="GO:0006629">
    <property type="term" value="P:lipid metabolic process"/>
    <property type="evidence" value="ECO:0007669"/>
    <property type="project" value="InterPro"/>
</dbReference>
<organism evidence="5 6">
    <name type="scientific">Gossypium davidsonii</name>
    <name type="common">Davidson's cotton</name>
    <name type="synonym">Gossypium klotzschianum subsp. davidsonii</name>
    <dbReference type="NCBI Taxonomy" id="34287"/>
    <lineage>
        <taxon>Eukaryota</taxon>
        <taxon>Viridiplantae</taxon>
        <taxon>Streptophyta</taxon>
        <taxon>Embryophyta</taxon>
        <taxon>Tracheophyta</taxon>
        <taxon>Spermatophyta</taxon>
        <taxon>Magnoliopsida</taxon>
        <taxon>eudicotyledons</taxon>
        <taxon>Gunneridae</taxon>
        <taxon>Pentapetalae</taxon>
        <taxon>rosids</taxon>
        <taxon>malvids</taxon>
        <taxon>Malvales</taxon>
        <taxon>Malvaceae</taxon>
        <taxon>Malvoideae</taxon>
        <taxon>Gossypium</taxon>
    </lineage>
</organism>
<dbReference type="PROSITE" id="PS51704">
    <property type="entry name" value="GP_PDE"/>
    <property type="match status" value="1"/>
</dbReference>
<sequence length="381" mass="42815">MKQPVGRRRSHGTPLFRFSSFYTRLRFILILLAFVALLPPVYFHFKLRRLHQTKLRKCGWLNNPPLVCAHGGDSTNAFPNTMSAYSIALHSQVDCIEIDVSRSSDGVLFALHDRDLQRISGNSTSKVGHFRSNEVKIFLTGSSLSLLRLGAIKILAVAKSFCSFVGTICKGESHHELIHQHACNLGDFQTLPNDFENLKLKELDVYHQSGNSKIPTIEDALKLISASVRQVILDAKVGPPSYEKGLANDILSTVEKMQCKNCLIWAKSDSLVRDIIKLSSDVAVGYVVMVDPHTGARTNLLRMKGPKVAGVYHQLIDERMVKILHGREKKVYAWTVDDVDSMMRMLHMRADAIVTSNPTLLQRTMQDKRTQCLEEGFSLTR</sequence>
<dbReference type="AlphaFoldDB" id="A0A7J8SD57"/>
<dbReference type="PANTHER" id="PTHR47449">
    <property type="entry name" value="GLYCEROPHOSPHODIESTER PHOSPHODIESTERASE GDPD4"/>
    <property type="match status" value="1"/>
</dbReference>
<reference evidence="5 6" key="1">
    <citation type="journal article" date="2019" name="Genome Biol. Evol.">
        <title>Insights into the evolution of the New World diploid cottons (Gossypium, subgenus Houzingenia) based on genome sequencing.</title>
        <authorList>
            <person name="Grover C.E."/>
            <person name="Arick M.A. 2nd"/>
            <person name="Thrash A."/>
            <person name="Conover J.L."/>
            <person name="Sanders W.S."/>
            <person name="Peterson D.G."/>
            <person name="Frelichowski J.E."/>
            <person name="Scheffler J.A."/>
            <person name="Scheffler B.E."/>
            <person name="Wendel J.F."/>
        </authorList>
    </citation>
    <scope>NUCLEOTIDE SEQUENCE [LARGE SCALE GENOMIC DNA]</scope>
    <source>
        <strain evidence="5">27</strain>
        <tissue evidence="5">Leaf</tissue>
    </source>
</reference>
<evidence type="ECO:0000259" key="4">
    <source>
        <dbReference type="PROSITE" id="PS51704"/>
    </source>
</evidence>
<name>A0A7J8SD57_GOSDV</name>
<comment type="caution">
    <text evidence="5">The sequence shown here is derived from an EMBL/GenBank/DDBJ whole genome shotgun (WGS) entry which is preliminary data.</text>
</comment>
<dbReference type="GO" id="GO:0006071">
    <property type="term" value="P:glycerol metabolic process"/>
    <property type="evidence" value="ECO:0007669"/>
    <property type="project" value="UniProtKB-KW"/>
</dbReference>
<gene>
    <name evidence="5" type="ORF">Godav_009424</name>
</gene>
<proteinExistence type="predicted"/>
<protein>
    <recommendedName>
        <fullName evidence="1">glycerophosphodiester phosphodiesterase</fullName>
        <ecNumber evidence="1">3.1.4.46</ecNumber>
    </recommendedName>
</protein>
<dbReference type="Gene3D" id="3.20.20.190">
    <property type="entry name" value="Phosphatidylinositol (PI) phosphodiesterase"/>
    <property type="match status" value="1"/>
</dbReference>
<keyword evidence="6" id="KW-1185">Reference proteome</keyword>
<dbReference type="GO" id="GO:0008889">
    <property type="term" value="F:glycerophosphodiester phosphodiesterase activity"/>
    <property type="evidence" value="ECO:0007669"/>
    <property type="project" value="UniProtKB-EC"/>
</dbReference>
<evidence type="ECO:0000256" key="1">
    <source>
        <dbReference type="ARBA" id="ARBA00012247"/>
    </source>
</evidence>
<keyword evidence="2" id="KW-0319">Glycerol metabolism</keyword>
<dbReference type="Proteomes" id="UP000593561">
    <property type="component" value="Unassembled WGS sequence"/>
</dbReference>
<comment type="catalytic activity">
    <reaction evidence="3">
        <text>a sn-glycero-3-phosphodiester + H2O = an alcohol + sn-glycerol 3-phosphate + H(+)</text>
        <dbReference type="Rhea" id="RHEA:12969"/>
        <dbReference type="ChEBI" id="CHEBI:15377"/>
        <dbReference type="ChEBI" id="CHEBI:15378"/>
        <dbReference type="ChEBI" id="CHEBI:30879"/>
        <dbReference type="ChEBI" id="CHEBI:57597"/>
        <dbReference type="ChEBI" id="CHEBI:83408"/>
        <dbReference type="EC" id="3.1.4.46"/>
    </reaction>
</comment>
<feature type="domain" description="GP-PDE" evidence="4">
    <location>
        <begin position="65"/>
        <end position="365"/>
    </location>
</feature>
<dbReference type="InterPro" id="IPR017946">
    <property type="entry name" value="PLC-like_Pdiesterase_TIM-brl"/>
</dbReference>
<evidence type="ECO:0000313" key="6">
    <source>
        <dbReference type="Proteomes" id="UP000593561"/>
    </source>
</evidence>
<dbReference type="Pfam" id="PF03009">
    <property type="entry name" value="GDPD"/>
    <property type="match status" value="1"/>
</dbReference>